<dbReference type="Gene3D" id="3.40.50.1460">
    <property type="match status" value="1"/>
</dbReference>
<organism evidence="3 4">
    <name type="scientific">Podospora bellae-mahoneyi</name>
    <dbReference type="NCBI Taxonomy" id="2093777"/>
    <lineage>
        <taxon>Eukaryota</taxon>
        <taxon>Fungi</taxon>
        <taxon>Dikarya</taxon>
        <taxon>Ascomycota</taxon>
        <taxon>Pezizomycotina</taxon>
        <taxon>Sordariomycetes</taxon>
        <taxon>Sordariomycetidae</taxon>
        <taxon>Sordariales</taxon>
        <taxon>Podosporaceae</taxon>
        <taxon>Podospora</taxon>
    </lineage>
</organism>
<dbReference type="RefSeq" id="XP_062729753.1">
    <property type="nucleotide sequence ID" value="XM_062873018.1"/>
</dbReference>
<name>A0ABR0FDF7_9PEZI</name>
<evidence type="ECO:0000313" key="3">
    <source>
        <dbReference type="EMBL" id="KAK4640777.1"/>
    </source>
</evidence>
<proteinExistence type="inferred from homology"/>
<dbReference type="Proteomes" id="UP001322138">
    <property type="component" value="Unassembled WGS sequence"/>
</dbReference>
<evidence type="ECO:0000313" key="4">
    <source>
        <dbReference type="Proteomes" id="UP001322138"/>
    </source>
</evidence>
<reference evidence="3 4" key="1">
    <citation type="journal article" date="2023" name="bioRxiv">
        <title>High-quality genome assemblies of four members of thePodospora anserinaspecies complex.</title>
        <authorList>
            <person name="Ament-Velasquez S.L."/>
            <person name="Vogan A.A."/>
            <person name="Wallerman O."/>
            <person name="Hartmann F."/>
            <person name="Gautier V."/>
            <person name="Silar P."/>
            <person name="Giraud T."/>
            <person name="Johannesson H."/>
        </authorList>
    </citation>
    <scope>NUCLEOTIDE SEQUENCE [LARGE SCALE GENOMIC DNA]</scope>
    <source>
        <strain evidence="3 4">CBS 112042</strain>
    </source>
</reference>
<evidence type="ECO:0000259" key="2">
    <source>
        <dbReference type="Pfam" id="PF00656"/>
    </source>
</evidence>
<dbReference type="PANTHER" id="PTHR48104">
    <property type="entry name" value="METACASPASE-4"/>
    <property type="match status" value="1"/>
</dbReference>
<dbReference type="Pfam" id="PF00656">
    <property type="entry name" value="Peptidase_C14"/>
    <property type="match status" value="1"/>
</dbReference>
<feature type="domain" description="Peptidase C14 caspase" evidence="2">
    <location>
        <begin position="9"/>
        <end position="109"/>
    </location>
</feature>
<dbReference type="GeneID" id="87892381"/>
<dbReference type="EMBL" id="JAFFGZ010000008">
    <property type="protein sequence ID" value="KAK4640777.1"/>
    <property type="molecule type" value="Genomic_DNA"/>
</dbReference>
<dbReference type="InterPro" id="IPR011600">
    <property type="entry name" value="Pept_C14_caspase"/>
</dbReference>
<keyword evidence="4" id="KW-1185">Reference proteome</keyword>
<comment type="caution">
    <text evidence="3">The sequence shown here is derived from an EMBL/GenBank/DDBJ whole genome shotgun (WGS) entry which is preliminary data.</text>
</comment>
<dbReference type="PANTHER" id="PTHR48104:SF30">
    <property type="entry name" value="METACASPASE-1"/>
    <property type="match status" value="1"/>
</dbReference>
<protein>
    <recommendedName>
        <fullName evidence="2">Peptidase C14 caspase domain-containing protein</fullName>
    </recommendedName>
</protein>
<dbReference type="InterPro" id="IPR050452">
    <property type="entry name" value="Metacaspase"/>
</dbReference>
<evidence type="ECO:0000256" key="1">
    <source>
        <dbReference type="ARBA" id="ARBA00009005"/>
    </source>
</evidence>
<sequence length="172" mass="18321">MAVAPEKIFAVLIGINNYRGQYNNVKNLYGCVRDVDIIDTLLTTTLRVPAGNVHTLTSPHGSTPETLPTKTNVLALIEEVAGRAVASGPGALLFLHYSGHGMRTKTIYHKPENGGLKSAGAYYEGLCTLGEPLMDVELSNVLDGLNELGLTEAPIGTACIQALVVDMMPWTA</sequence>
<comment type="similarity">
    <text evidence="1">Belongs to the peptidase C14B family.</text>
</comment>
<accession>A0ABR0FDF7</accession>
<gene>
    <name evidence="3" type="ORF">QC761_0095450</name>
</gene>